<dbReference type="InterPro" id="IPR050186">
    <property type="entry name" value="TPT_transporter"/>
</dbReference>
<dbReference type="VEuPathDB" id="TriTrypDB:LpyrH10_04_2390"/>
<keyword evidence="3 6" id="KW-1133">Transmembrane helix</keyword>
<keyword evidence="4 6" id="KW-0472">Membrane</keyword>
<evidence type="ECO:0000313" key="8">
    <source>
        <dbReference type="EMBL" id="KPA82942.1"/>
    </source>
</evidence>
<organism evidence="8 9">
    <name type="scientific">Leptomonas pyrrhocoris</name>
    <name type="common">Firebug parasite</name>
    <dbReference type="NCBI Taxonomy" id="157538"/>
    <lineage>
        <taxon>Eukaryota</taxon>
        <taxon>Discoba</taxon>
        <taxon>Euglenozoa</taxon>
        <taxon>Kinetoplastea</taxon>
        <taxon>Metakinetoplastina</taxon>
        <taxon>Trypanosomatida</taxon>
        <taxon>Trypanosomatidae</taxon>
        <taxon>Leishmaniinae</taxon>
        <taxon>Leptomonas</taxon>
    </lineage>
</organism>
<dbReference type="OMA" id="LCITTNI"/>
<feature type="transmembrane region" description="Helical" evidence="6">
    <location>
        <begin position="184"/>
        <end position="201"/>
    </location>
</feature>
<dbReference type="Pfam" id="PF03151">
    <property type="entry name" value="TPT"/>
    <property type="match status" value="1"/>
</dbReference>
<feature type="domain" description="Sugar phosphate transporter" evidence="7">
    <location>
        <begin position="21"/>
        <end position="288"/>
    </location>
</feature>
<feature type="transmembrane region" description="Helical" evidence="6">
    <location>
        <begin position="7"/>
        <end position="27"/>
    </location>
</feature>
<dbReference type="RefSeq" id="XP_015661380.1">
    <property type="nucleotide sequence ID" value="XM_015799778.1"/>
</dbReference>
<comment type="subcellular location">
    <subcellularLocation>
        <location evidence="1">Membrane</location>
        <topology evidence="1">Multi-pass membrane protein</topology>
    </subcellularLocation>
</comment>
<dbReference type="GO" id="GO:0016020">
    <property type="term" value="C:membrane"/>
    <property type="evidence" value="ECO:0007669"/>
    <property type="project" value="UniProtKB-SubCell"/>
</dbReference>
<evidence type="ECO:0000256" key="4">
    <source>
        <dbReference type="ARBA" id="ARBA00023136"/>
    </source>
</evidence>
<feature type="transmembrane region" description="Helical" evidence="6">
    <location>
        <begin position="127"/>
        <end position="144"/>
    </location>
</feature>
<dbReference type="AlphaFoldDB" id="A0A0N0DXL3"/>
<feature type="transmembrane region" description="Helical" evidence="6">
    <location>
        <begin position="39"/>
        <end position="62"/>
    </location>
</feature>
<dbReference type="OrthoDB" id="5547497at2759"/>
<evidence type="ECO:0000256" key="5">
    <source>
        <dbReference type="SAM" id="MobiDB-lite"/>
    </source>
</evidence>
<sequence length="325" mass="35958">MYTIPPAYLTPFFLALNAVSSIGIVYTNKVIFKTQGFGYGTLLTVIHFAITTLGLFICQMAGVFETKRVDIIKIIPLCLSFCGFVALTNMSLVYNTIGFYQLIKVLTTPLLVIIQTLFYGKTFSLKIKLALTITCVGVAIATGSDSQANFIGTVVALSALLITCMYQIWVGTKQTELQCNSFQLLYYQAPISCVMLIPISFFSDNLMETFYMPCFDTMCWILFSGVLAFFVNISIFLVIGETSPVTYNVLGHFKLCVILSLGFVAFGDDINFRILSGILLTLTGIFWYTNLKMAEGAKAKEEAEKAELKTVEVSHDEEGSDEKDA</sequence>
<feature type="compositionally biased region" description="Basic and acidic residues" evidence="5">
    <location>
        <begin position="305"/>
        <end position="317"/>
    </location>
</feature>
<evidence type="ECO:0000256" key="1">
    <source>
        <dbReference type="ARBA" id="ARBA00004141"/>
    </source>
</evidence>
<dbReference type="PANTHER" id="PTHR11132">
    <property type="entry name" value="SOLUTE CARRIER FAMILY 35"/>
    <property type="match status" value="1"/>
</dbReference>
<keyword evidence="2 6" id="KW-0812">Transmembrane</keyword>
<dbReference type="InterPro" id="IPR004853">
    <property type="entry name" value="Sugar_P_trans_dom"/>
</dbReference>
<reference evidence="8 9" key="1">
    <citation type="submission" date="2015-07" db="EMBL/GenBank/DDBJ databases">
        <title>High-quality genome of monoxenous trypanosomatid Leptomonas pyrrhocoris.</title>
        <authorList>
            <person name="Flegontov P."/>
            <person name="Butenko A."/>
            <person name="Firsov S."/>
            <person name="Vlcek C."/>
            <person name="Logacheva M.D."/>
            <person name="Field M."/>
            <person name="Filatov D."/>
            <person name="Flegontova O."/>
            <person name="Gerasimov E."/>
            <person name="Jackson A.P."/>
            <person name="Kelly S."/>
            <person name="Opperdoes F."/>
            <person name="O'Reilly A."/>
            <person name="Votypka J."/>
            <person name="Yurchenko V."/>
            <person name="Lukes J."/>
        </authorList>
    </citation>
    <scope>NUCLEOTIDE SEQUENCE [LARGE SCALE GENOMIC DNA]</scope>
    <source>
        <strain evidence="8">H10</strain>
    </source>
</reference>
<dbReference type="Proteomes" id="UP000037923">
    <property type="component" value="Unassembled WGS sequence"/>
</dbReference>
<feature type="transmembrane region" description="Helical" evidence="6">
    <location>
        <begin position="74"/>
        <end position="93"/>
    </location>
</feature>
<keyword evidence="9" id="KW-1185">Reference proteome</keyword>
<gene>
    <name evidence="8" type="ORF">ABB37_02689</name>
</gene>
<feature type="transmembrane region" description="Helical" evidence="6">
    <location>
        <begin position="221"/>
        <end position="240"/>
    </location>
</feature>
<feature type="region of interest" description="Disordered" evidence="5">
    <location>
        <begin position="305"/>
        <end position="325"/>
    </location>
</feature>
<comment type="caution">
    <text evidence="8">The sequence shown here is derived from an EMBL/GenBank/DDBJ whole genome shotgun (WGS) entry which is preliminary data.</text>
</comment>
<feature type="transmembrane region" description="Helical" evidence="6">
    <location>
        <begin position="272"/>
        <end position="291"/>
    </location>
</feature>
<feature type="transmembrane region" description="Helical" evidence="6">
    <location>
        <begin position="99"/>
        <end position="120"/>
    </location>
</feature>
<name>A0A0N0DXL3_LEPPY</name>
<evidence type="ECO:0000256" key="6">
    <source>
        <dbReference type="SAM" id="Phobius"/>
    </source>
</evidence>
<dbReference type="RefSeq" id="XP_015661381.1">
    <property type="nucleotide sequence ID" value="XM_015799779.1"/>
</dbReference>
<dbReference type="GeneID" id="26902980"/>
<feature type="transmembrane region" description="Helical" evidence="6">
    <location>
        <begin position="247"/>
        <end position="266"/>
    </location>
</feature>
<evidence type="ECO:0000256" key="3">
    <source>
        <dbReference type="ARBA" id="ARBA00022989"/>
    </source>
</evidence>
<accession>A0A0N0DXL3</accession>
<dbReference type="EMBL" id="LGTL01000004">
    <property type="protein sequence ID" value="KPA82941.1"/>
    <property type="molecule type" value="Genomic_DNA"/>
</dbReference>
<evidence type="ECO:0000259" key="7">
    <source>
        <dbReference type="Pfam" id="PF03151"/>
    </source>
</evidence>
<protein>
    <recommendedName>
        <fullName evidence="7">Sugar phosphate transporter domain-containing protein</fullName>
    </recommendedName>
</protein>
<feature type="transmembrane region" description="Helical" evidence="6">
    <location>
        <begin position="150"/>
        <end position="172"/>
    </location>
</feature>
<evidence type="ECO:0000256" key="2">
    <source>
        <dbReference type="ARBA" id="ARBA00022692"/>
    </source>
</evidence>
<dbReference type="EMBL" id="LGTL01000004">
    <property type="protein sequence ID" value="KPA82942.1"/>
    <property type="molecule type" value="Genomic_DNA"/>
</dbReference>
<evidence type="ECO:0000313" key="9">
    <source>
        <dbReference type="Proteomes" id="UP000037923"/>
    </source>
</evidence>
<proteinExistence type="predicted"/>